<name>A0A6L2J0E8_TANCI</name>
<feature type="region of interest" description="Disordered" evidence="1">
    <location>
        <begin position="78"/>
        <end position="101"/>
    </location>
</feature>
<proteinExistence type="predicted"/>
<dbReference type="AlphaFoldDB" id="A0A6L2J0E8"/>
<comment type="caution">
    <text evidence="2">The sequence shown here is derived from an EMBL/GenBank/DDBJ whole genome shotgun (WGS) entry which is preliminary data.</text>
</comment>
<dbReference type="EMBL" id="BKCJ010000143">
    <property type="protein sequence ID" value="GEU30266.1"/>
    <property type="molecule type" value="Genomic_DNA"/>
</dbReference>
<evidence type="ECO:0000256" key="1">
    <source>
        <dbReference type="SAM" id="MobiDB-lite"/>
    </source>
</evidence>
<sequence length="101" mass="10960">MEVTMVVSFGGGGTSVVTCGDKDGSGGRYSVKEKVTLANIFYLHSMDGRELVDVPWHVAKFLCDKDIAEIVNDKLDDSGEEANAVEARRAQKENERSQGHG</sequence>
<reference evidence="2" key="1">
    <citation type="journal article" date="2019" name="Sci. Rep.">
        <title>Draft genome of Tanacetum cinerariifolium, the natural source of mosquito coil.</title>
        <authorList>
            <person name="Yamashiro T."/>
            <person name="Shiraishi A."/>
            <person name="Satake H."/>
            <person name="Nakayama K."/>
        </authorList>
    </citation>
    <scope>NUCLEOTIDE SEQUENCE</scope>
</reference>
<gene>
    <name evidence="2" type="ORF">Tci_002244</name>
</gene>
<organism evidence="2">
    <name type="scientific">Tanacetum cinerariifolium</name>
    <name type="common">Dalmatian daisy</name>
    <name type="synonym">Chrysanthemum cinerariifolium</name>
    <dbReference type="NCBI Taxonomy" id="118510"/>
    <lineage>
        <taxon>Eukaryota</taxon>
        <taxon>Viridiplantae</taxon>
        <taxon>Streptophyta</taxon>
        <taxon>Embryophyta</taxon>
        <taxon>Tracheophyta</taxon>
        <taxon>Spermatophyta</taxon>
        <taxon>Magnoliopsida</taxon>
        <taxon>eudicotyledons</taxon>
        <taxon>Gunneridae</taxon>
        <taxon>Pentapetalae</taxon>
        <taxon>asterids</taxon>
        <taxon>campanulids</taxon>
        <taxon>Asterales</taxon>
        <taxon>Asteraceae</taxon>
        <taxon>Asteroideae</taxon>
        <taxon>Anthemideae</taxon>
        <taxon>Anthemidinae</taxon>
        <taxon>Tanacetum</taxon>
    </lineage>
</organism>
<accession>A0A6L2J0E8</accession>
<feature type="compositionally biased region" description="Basic and acidic residues" evidence="1">
    <location>
        <begin position="86"/>
        <end position="101"/>
    </location>
</feature>
<protein>
    <submittedName>
        <fullName evidence="2">Uncharacterized protein</fullName>
    </submittedName>
</protein>
<evidence type="ECO:0000313" key="2">
    <source>
        <dbReference type="EMBL" id="GEU30266.1"/>
    </source>
</evidence>